<dbReference type="PATRIC" id="fig|1382798.3.peg.61"/>
<reference evidence="1 2" key="1">
    <citation type="journal article" date="2015" name="Antonie Van Leeuwenhoek">
        <title>Tamlana nanhaiensis sp. nov., isolated from surface seawater collected from the South China Sea.</title>
        <authorList>
            <person name="Liu X."/>
            <person name="Lai Q."/>
            <person name="Du Y."/>
            <person name="Li G."/>
            <person name="Sun F."/>
            <person name="Shao Z."/>
        </authorList>
    </citation>
    <scope>NUCLEOTIDE SEQUENCE [LARGE SCALE GENOMIC DNA]</scope>
    <source>
        <strain evidence="1 2">FHC16</strain>
    </source>
</reference>
<dbReference type="Proteomes" id="UP000032361">
    <property type="component" value="Unassembled WGS sequence"/>
</dbReference>
<comment type="caution">
    <text evidence="1">The sequence shown here is derived from an EMBL/GenBank/DDBJ whole genome shotgun (WGS) entry which is preliminary data.</text>
</comment>
<dbReference type="AlphaFoldDB" id="A0A0D7W951"/>
<keyword evidence="2" id="KW-1185">Reference proteome</keyword>
<accession>A0A0D7W951</accession>
<gene>
    <name evidence="1" type="ORF">PK35_00290</name>
</gene>
<dbReference type="OrthoDB" id="1451549at2"/>
<sequence>MDLIERALEFENRKRKSLSTSDRVKISREAKTLILDLNQIYKQKKDQKIMDLMKRLTAIKQKVEKRLKGVPLIS</sequence>
<organism evidence="1 2">
    <name type="scientific">Neotamlana nanhaiensis</name>
    <dbReference type="NCBI Taxonomy" id="1382798"/>
    <lineage>
        <taxon>Bacteria</taxon>
        <taxon>Pseudomonadati</taxon>
        <taxon>Bacteroidota</taxon>
        <taxon>Flavobacteriia</taxon>
        <taxon>Flavobacteriales</taxon>
        <taxon>Flavobacteriaceae</taxon>
        <taxon>Neotamlana</taxon>
    </lineage>
</organism>
<dbReference type="STRING" id="1382798.PK35_00290"/>
<name>A0A0D7W951_9FLAO</name>
<evidence type="ECO:0000313" key="1">
    <source>
        <dbReference type="EMBL" id="KJD34302.1"/>
    </source>
</evidence>
<proteinExistence type="predicted"/>
<protein>
    <submittedName>
        <fullName evidence="1">Uncharacterized protein</fullName>
    </submittedName>
</protein>
<dbReference type="RefSeq" id="WP_044624683.1">
    <property type="nucleotide sequence ID" value="NZ_JTDV01000001.1"/>
</dbReference>
<dbReference type="EMBL" id="JTDV01000001">
    <property type="protein sequence ID" value="KJD34302.1"/>
    <property type="molecule type" value="Genomic_DNA"/>
</dbReference>
<evidence type="ECO:0000313" key="2">
    <source>
        <dbReference type="Proteomes" id="UP000032361"/>
    </source>
</evidence>